<dbReference type="Pfam" id="PF00501">
    <property type="entry name" value="AMP-binding"/>
    <property type="match status" value="1"/>
</dbReference>
<feature type="domain" description="AMP-dependent synthetase/ligase" evidence="1">
    <location>
        <begin position="9"/>
        <end position="366"/>
    </location>
</feature>
<sequence>MNKTTDAAFRETVARHGDRPFLCVPSDPARGYHQDGYEIDYANAAGAVDELIARYRDAGYGHGHRVAVALENRPEHCLHKLALNALGISCVPINPDYRPAEIAYLLDHCEADLILHLDSNADSLRAAMSEISRDVPMIEASKFADGPPAAKRPAPIAGPVTPQSEASLLYTSGTTGRPKGCILSHQYELMSGAWYADLGGLMALEPGAERVYNPLPLYHVNSGILSFFGMLLTGGCQIQPDRFHPRSWWRQVCETEATLVHYLGVVAPMLLNQPPNDLERAHSVRVGFGAGVEPGLHVLFEERFGFPLVEVWGMTEMVRVLADNHEPRQRGSHAMGRPQVGLEVRVVDDNDQEVPPDTVGEMTLRYSEETPRFGAFSGYLKDDPATEEAWRGGWLHTGDSVRQAADGMLYFVDRKKHIIRRSGENIAAAEVEATLQAHDGVAQVAVLATPDGTREEEVFACVVAVNESDRTETFARELFDLCFERLAYFKAPGWLTFVDDLPKTGSQKIQKHRIFGADGDPRDAAGVFDFRKLKRRR</sequence>
<dbReference type="PANTHER" id="PTHR43767:SF1">
    <property type="entry name" value="NONRIBOSOMAL PEPTIDE SYNTHASE PES1 (EUROFUNG)-RELATED"/>
    <property type="match status" value="1"/>
</dbReference>
<dbReference type="SUPFAM" id="SSF56801">
    <property type="entry name" value="Acetyl-CoA synthetase-like"/>
    <property type="match status" value="1"/>
</dbReference>
<evidence type="ECO:0000259" key="2">
    <source>
        <dbReference type="Pfam" id="PF13193"/>
    </source>
</evidence>
<dbReference type="Pfam" id="PF13193">
    <property type="entry name" value="AMP-binding_C"/>
    <property type="match status" value="1"/>
</dbReference>
<dbReference type="PANTHER" id="PTHR43767">
    <property type="entry name" value="LONG-CHAIN-FATTY-ACID--COA LIGASE"/>
    <property type="match status" value="1"/>
</dbReference>
<protein>
    <recommendedName>
        <fullName evidence="4">AMP-dependent synthetase/ligase domain-containing protein</fullName>
    </recommendedName>
</protein>
<dbReference type="EMBL" id="UINC01012158">
    <property type="protein sequence ID" value="SVA53244.1"/>
    <property type="molecule type" value="Genomic_DNA"/>
</dbReference>
<dbReference type="InterPro" id="IPR020845">
    <property type="entry name" value="AMP-binding_CS"/>
</dbReference>
<dbReference type="InterPro" id="IPR050237">
    <property type="entry name" value="ATP-dep_AMP-bd_enzyme"/>
</dbReference>
<dbReference type="Gene3D" id="3.40.50.12780">
    <property type="entry name" value="N-terminal domain of ligase-like"/>
    <property type="match status" value="1"/>
</dbReference>
<dbReference type="Gene3D" id="3.30.300.30">
    <property type="match status" value="1"/>
</dbReference>
<accession>A0A381WL87</accession>
<dbReference type="InterPro" id="IPR042099">
    <property type="entry name" value="ANL_N_sf"/>
</dbReference>
<evidence type="ECO:0008006" key="4">
    <source>
        <dbReference type="Google" id="ProtNLM"/>
    </source>
</evidence>
<feature type="domain" description="AMP-binding enzyme C-terminal" evidence="2">
    <location>
        <begin position="430"/>
        <end position="508"/>
    </location>
</feature>
<dbReference type="InterPro" id="IPR000873">
    <property type="entry name" value="AMP-dep_synth/lig_dom"/>
</dbReference>
<evidence type="ECO:0000313" key="3">
    <source>
        <dbReference type="EMBL" id="SVA53244.1"/>
    </source>
</evidence>
<dbReference type="PROSITE" id="PS00455">
    <property type="entry name" value="AMP_BINDING"/>
    <property type="match status" value="1"/>
</dbReference>
<evidence type="ECO:0000259" key="1">
    <source>
        <dbReference type="Pfam" id="PF00501"/>
    </source>
</evidence>
<organism evidence="3">
    <name type="scientific">marine metagenome</name>
    <dbReference type="NCBI Taxonomy" id="408172"/>
    <lineage>
        <taxon>unclassified sequences</taxon>
        <taxon>metagenomes</taxon>
        <taxon>ecological metagenomes</taxon>
    </lineage>
</organism>
<dbReference type="InterPro" id="IPR025110">
    <property type="entry name" value="AMP-bd_C"/>
</dbReference>
<gene>
    <name evidence="3" type="ORF">METZ01_LOCUS106098</name>
</gene>
<proteinExistence type="predicted"/>
<dbReference type="AlphaFoldDB" id="A0A381WL87"/>
<reference evidence="3" key="1">
    <citation type="submission" date="2018-05" db="EMBL/GenBank/DDBJ databases">
        <authorList>
            <person name="Lanie J.A."/>
            <person name="Ng W.-L."/>
            <person name="Kazmierczak K.M."/>
            <person name="Andrzejewski T.M."/>
            <person name="Davidsen T.M."/>
            <person name="Wayne K.J."/>
            <person name="Tettelin H."/>
            <person name="Glass J.I."/>
            <person name="Rusch D."/>
            <person name="Podicherti R."/>
            <person name="Tsui H.-C.T."/>
            <person name="Winkler M.E."/>
        </authorList>
    </citation>
    <scope>NUCLEOTIDE SEQUENCE</scope>
</reference>
<dbReference type="InterPro" id="IPR045851">
    <property type="entry name" value="AMP-bd_C_sf"/>
</dbReference>
<name>A0A381WL87_9ZZZZ</name>
<dbReference type="GO" id="GO:0016878">
    <property type="term" value="F:acid-thiol ligase activity"/>
    <property type="evidence" value="ECO:0007669"/>
    <property type="project" value="UniProtKB-ARBA"/>
</dbReference>